<evidence type="ECO:0000259" key="14">
    <source>
        <dbReference type="Pfam" id="PF05173"/>
    </source>
</evidence>
<keyword evidence="8" id="KW-0457">Lysine biosynthesis</keyword>
<keyword evidence="4" id="KW-0521">NADP</keyword>
<dbReference type="InterPro" id="IPR036291">
    <property type="entry name" value="NAD(P)-bd_dom_sf"/>
</dbReference>
<dbReference type="SUPFAM" id="SSF51735">
    <property type="entry name" value="NAD(P)-binding Rossmann-fold domains"/>
    <property type="match status" value="1"/>
</dbReference>
<dbReference type="EMBL" id="BART01032606">
    <property type="protein sequence ID" value="GAH12754.1"/>
    <property type="molecule type" value="Genomic_DNA"/>
</dbReference>
<dbReference type="PROSITE" id="PS01298">
    <property type="entry name" value="DAPB"/>
    <property type="match status" value="1"/>
</dbReference>
<evidence type="ECO:0000256" key="11">
    <source>
        <dbReference type="ARBA" id="ARBA00049080"/>
    </source>
</evidence>
<keyword evidence="6" id="KW-0560">Oxidoreductase</keyword>
<evidence type="ECO:0000259" key="13">
    <source>
        <dbReference type="Pfam" id="PF01113"/>
    </source>
</evidence>
<dbReference type="PANTHER" id="PTHR20836">
    <property type="entry name" value="DIHYDRODIPICOLINATE REDUCTASE"/>
    <property type="match status" value="1"/>
</dbReference>
<keyword evidence="7" id="KW-0520">NAD</keyword>
<dbReference type="CDD" id="cd02274">
    <property type="entry name" value="DHDPR_N"/>
    <property type="match status" value="1"/>
</dbReference>
<dbReference type="PIRSF" id="PIRSF000161">
    <property type="entry name" value="DHPR"/>
    <property type="match status" value="1"/>
</dbReference>
<evidence type="ECO:0000256" key="9">
    <source>
        <dbReference type="ARBA" id="ARBA00037922"/>
    </source>
</evidence>
<comment type="pathway">
    <text evidence="9">Amino-acid biosynthesis; L-lysine biosynthesis via DAP pathway; (S)-tetrahydrodipicolinate from L-aspartate: step 4/4.</text>
</comment>
<comment type="catalytic activity">
    <reaction evidence="12">
        <text>(S)-2,3,4,5-tetrahydrodipicolinate + NAD(+) + H2O = (2S,4S)-4-hydroxy-2,3,4,5-tetrahydrodipicolinate + NADH + H(+)</text>
        <dbReference type="Rhea" id="RHEA:35323"/>
        <dbReference type="ChEBI" id="CHEBI:15377"/>
        <dbReference type="ChEBI" id="CHEBI:15378"/>
        <dbReference type="ChEBI" id="CHEBI:16845"/>
        <dbReference type="ChEBI" id="CHEBI:57540"/>
        <dbReference type="ChEBI" id="CHEBI:57945"/>
        <dbReference type="ChEBI" id="CHEBI:67139"/>
        <dbReference type="EC" id="1.17.1.8"/>
    </reaction>
</comment>
<accession>X1E6E0</accession>
<dbReference type="PANTHER" id="PTHR20836:SF0">
    <property type="entry name" value="4-HYDROXY-TETRAHYDRODIPICOLINATE REDUCTASE 1, CHLOROPLASTIC-RELATED"/>
    <property type="match status" value="1"/>
</dbReference>
<dbReference type="Gene3D" id="3.30.360.10">
    <property type="entry name" value="Dihydrodipicolinate Reductase, domain 2"/>
    <property type="match status" value="1"/>
</dbReference>
<reference evidence="15" key="1">
    <citation type="journal article" date="2014" name="Front. Microbiol.">
        <title>High frequency of phylogenetically diverse reductive dehalogenase-homologous genes in deep subseafloor sedimentary metagenomes.</title>
        <authorList>
            <person name="Kawai M."/>
            <person name="Futagami T."/>
            <person name="Toyoda A."/>
            <person name="Takaki Y."/>
            <person name="Nishi S."/>
            <person name="Hori S."/>
            <person name="Arai W."/>
            <person name="Tsubouchi T."/>
            <person name="Morono Y."/>
            <person name="Uchiyama I."/>
            <person name="Ito T."/>
            <person name="Fujiyama A."/>
            <person name="Inagaki F."/>
            <person name="Takami H."/>
        </authorList>
    </citation>
    <scope>NUCLEOTIDE SEQUENCE</scope>
    <source>
        <strain evidence="15">Expedition CK06-06</strain>
    </source>
</reference>
<organism evidence="15">
    <name type="scientific">marine sediment metagenome</name>
    <dbReference type="NCBI Taxonomy" id="412755"/>
    <lineage>
        <taxon>unclassified sequences</taxon>
        <taxon>metagenomes</taxon>
        <taxon>ecological metagenomes</taxon>
    </lineage>
</organism>
<evidence type="ECO:0000256" key="6">
    <source>
        <dbReference type="ARBA" id="ARBA00023002"/>
    </source>
</evidence>
<dbReference type="EC" id="1.17.1.8" evidence="10"/>
<dbReference type="NCBIfam" id="TIGR00036">
    <property type="entry name" value="dapB"/>
    <property type="match status" value="1"/>
</dbReference>
<keyword evidence="5" id="KW-0220">Diaminopimelate biosynthesis</keyword>
<gene>
    <name evidence="15" type="ORF">S01H4_56297</name>
</gene>
<keyword evidence="2" id="KW-0963">Cytoplasm</keyword>
<comment type="caution">
    <text evidence="15">The sequence shown here is derived from an EMBL/GenBank/DDBJ whole genome shotgun (WGS) entry which is preliminary data.</text>
</comment>
<dbReference type="GO" id="GO:0008839">
    <property type="term" value="F:4-hydroxy-tetrahydrodipicolinate reductase"/>
    <property type="evidence" value="ECO:0007669"/>
    <property type="project" value="UniProtKB-EC"/>
</dbReference>
<dbReference type="GO" id="GO:0009089">
    <property type="term" value="P:lysine biosynthetic process via diaminopimelate"/>
    <property type="evidence" value="ECO:0007669"/>
    <property type="project" value="InterPro"/>
</dbReference>
<evidence type="ECO:0000256" key="12">
    <source>
        <dbReference type="ARBA" id="ARBA00049396"/>
    </source>
</evidence>
<dbReference type="HAMAP" id="MF_00102">
    <property type="entry name" value="DapB"/>
    <property type="match status" value="1"/>
</dbReference>
<name>X1E6E0_9ZZZZ</name>
<dbReference type="Pfam" id="PF05173">
    <property type="entry name" value="DapB_C"/>
    <property type="match status" value="1"/>
</dbReference>
<evidence type="ECO:0000256" key="1">
    <source>
        <dbReference type="ARBA" id="ARBA00006642"/>
    </source>
</evidence>
<dbReference type="InterPro" id="IPR022664">
    <property type="entry name" value="DapB_N_CS"/>
</dbReference>
<feature type="non-terminal residue" evidence="15">
    <location>
        <position position="1"/>
    </location>
</feature>
<dbReference type="AlphaFoldDB" id="X1E6E0"/>
<evidence type="ECO:0000256" key="10">
    <source>
        <dbReference type="ARBA" id="ARBA00038983"/>
    </source>
</evidence>
<protein>
    <recommendedName>
        <fullName evidence="10">4-hydroxy-tetrahydrodipicolinate reductase</fullName>
        <ecNumber evidence="10">1.17.1.8</ecNumber>
    </recommendedName>
</protein>
<feature type="domain" description="Dihydrodipicolinate reductase C-terminal" evidence="14">
    <location>
        <begin position="86"/>
        <end position="225"/>
    </location>
</feature>
<evidence type="ECO:0000313" key="15">
    <source>
        <dbReference type="EMBL" id="GAH12754.1"/>
    </source>
</evidence>
<evidence type="ECO:0000256" key="5">
    <source>
        <dbReference type="ARBA" id="ARBA00022915"/>
    </source>
</evidence>
<evidence type="ECO:0000256" key="8">
    <source>
        <dbReference type="ARBA" id="ARBA00023154"/>
    </source>
</evidence>
<evidence type="ECO:0000256" key="4">
    <source>
        <dbReference type="ARBA" id="ARBA00022857"/>
    </source>
</evidence>
<dbReference type="InterPro" id="IPR000846">
    <property type="entry name" value="DapB_N"/>
</dbReference>
<keyword evidence="3" id="KW-0028">Amino-acid biosynthesis</keyword>
<evidence type="ECO:0000256" key="7">
    <source>
        <dbReference type="ARBA" id="ARBA00023027"/>
    </source>
</evidence>
<dbReference type="InterPro" id="IPR022663">
    <property type="entry name" value="DapB_C"/>
</dbReference>
<dbReference type="GO" id="GO:0019877">
    <property type="term" value="P:diaminopimelate biosynthetic process"/>
    <property type="evidence" value="ECO:0007669"/>
    <property type="project" value="UniProtKB-KW"/>
</dbReference>
<evidence type="ECO:0000256" key="2">
    <source>
        <dbReference type="ARBA" id="ARBA00022490"/>
    </source>
</evidence>
<dbReference type="Pfam" id="PF01113">
    <property type="entry name" value="DapB_N"/>
    <property type="match status" value="1"/>
</dbReference>
<dbReference type="SUPFAM" id="SSF55347">
    <property type="entry name" value="Glyceraldehyde-3-phosphate dehydrogenase-like, C-terminal domain"/>
    <property type="match status" value="1"/>
</dbReference>
<comment type="similarity">
    <text evidence="1">Belongs to the DapB family.</text>
</comment>
<proteinExistence type="inferred from homology"/>
<evidence type="ECO:0000256" key="3">
    <source>
        <dbReference type="ARBA" id="ARBA00022605"/>
    </source>
</evidence>
<feature type="domain" description="Dihydrodipicolinate reductase N-terminal" evidence="13">
    <location>
        <begin position="8"/>
        <end position="83"/>
    </location>
</feature>
<sequence length="227" mass="24921">SSNDPNKIEINNVENLKEVIIKTKPDVAVDFTIAPATEKNSLICVENGIRCVIGTTALSQEFLDKFEDEIKRNHCPAVISPNMAPGVNIIFKMASILTKYLADWDIEVIESHHHRKADSPSGTALVIANTICDTLGCDPEETLKFGRSKGPNKREVGAKNEIGVHAIRAGDIVGDHTILFAGRGERIELKHQAHSRDGFASGAIQAIKFIANQQENKIFDMKKVLNL</sequence>
<comment type="catalytic activity">
    <reaction evidence="11">
        <text>(S)-2,3,4,5-tetrahydrodipicolinate + NADP(+) + H2O = (2S,4S)-4-hydroxy-2,3,4,5-tetrahydrodipicolinate + NADPH + H(+)</text>
        <dbReference type="Rhea" id="RHEA:35331"/>
        <dbReference type="ChEBI" id="CHEBI:15377"/>
        <dbReference type="ChEBI" id="CHEBI:15378"/>
        <dbReference type="ChEBI" id="CHEBI:16845"/>
        <dbReference type="ChEBI" id="CHEBI:57783"/>
        <dbReference type="ChEBI" id="CHEBI:58349"/>
        <dbReference type="ChEBI" id="CHEBI:67139"/>
        <dbReference type="EC" id="1.17.1.8"/>
    </reaction>
</comment>
<dbReference type="FunFam" id="3.30.360.10:FF:000009">
    <property type="entry name" value="4-hydroxy-tetrahydrodipicolinate reductase"/>
    <property type="match status" value="1"/>
</dbReference>
<dbReference type="Gene3D" id="3.40.50.720">
    <property type="entry name" value="NAD(P)-binding Rossmann-like Domain"/>
    <property type="match status" value="1"/>
</dbReference>
<dbReference type="InterPro" id="IPR023940">
    <property type="entry name" value="DHDPR_bac"/>
</dbReference>